<evidence type="ECO:0000256" key="1">
    <source>
        <dbReference type="ARBA" id="ARBA00022737"/>
    </source>
</evidence>
<organism evidence="4 5">
    <name type="scientific">Anaeramoeba flamelloides</name>
    <dbReference type="NCBI Taxonomy" id="1746091"/>
    <lineage>
        <taxon>Eukaryota</taxon>
        <taxon>Metamonada</taxon>
        <taxon>Anaeramoebidae</taxon>
        <taxon>Anaeramoeba</taxon>
    </lineage>
</organism>
<sequence>MNWLVLGNKSLFLENEFSKIPKTPSKFKDEVIDWIASGEGMTYVNKPNGELVNLQKQTNLKNLEKIVKICAGYSHYLALGISGKVYSWGNSSSLGALGHDQSVDLREPKEIKALTDKKIKNIYCGNYFSLALSENGDLYSFGNNQNGDLGTGNRTSVKNPTCFHKKVTDVYCGLSWNTFLKYEDGHFTAHGHNGSGSCGAGTQNTGMTSPQILEFLCDNSEILNITSGLSHSLALNRNGELYGCGARETGMDQRSNKFIKHDKFNDIPVKNIACADNRSLILTKEGEVFVFNNSFQKMNYKMEDNYSHVFCDKSMGYYFKIALRGIIVDLDKLLKSGYGFDLEICGEKLHKFWLSVRLNSEYNKEMHDFFSKFTNQEFKTFLNWCYKGQGSKRTEELINVFEKYQIDPQTKTIENDLLKLYKDEESKDFNLLIKEDDNEEEYDDEDDDDDDDDDDFEELPVHKFILIARCGLFRDFFSNIKNETNSIKDFSGKSIDSIEIFLKFLYTDKIELTADHDPELVVEELSDAIEYYQLNDHCIFNYELKKIKKQFNLI</sequence>
<dbReference type="SUPFAM" id="SSF50985">
    <property type="entry name" value="RCC1/BLIP-II"/>
    <property type="match status" value="1"/>
</dbReference>
<dbReference type="Pfam" id="PF00651">
    <property type="entry name" value="BTB"/>
    <property type="match status" value="1"/>
</dbReference>
<dbReference type="EMBL" id="JANTQA010000018">
    <property type="protein sequence ID" value="KAJ3446950.1"/>
    <property type="molecule type" value="Genomic_DNA"/>
</dbReference>
<feature type="repeat" description="RCC1" evidence="2">
    <location>
        <begin position="185"/>
        <end position="238"/>
    </location>
</feature>
<dbReference type="PROSITE" id="PS00626">
    <property type="entry name" value="RCC1_2"/>
    <property type="match status" value="1"/>
</dbReference>
<dbReference type="CDD" id="cd18186">
    <property type="entry name" value="BTB_POZ_ZBTB_KLHL-like"/>
    <property type="match status" value="1"/>
</dbReference>
<feature type="domain" description="BTB" evidence="3">
    <location>
        <begin position="457"/>
        <end position="514"/>
    </location>
</feature>
<dbReference type="InterPro" id="IPR058923">
    <property type="entry name" value="RCC1-like_dom"/>
</dbReference>
<dbReference type="InterPro" id="IPR009091">
    <property type="entry name" value="RCC1/BLIP-II"/>
</dbReference>
<keyword evidence="1" id="KW-0677">Repeat</keyword>
<accession>A0AAV8A4C6</accession>
<dbReference type="PANTHER" id="PTHR22872">
    <property type="entry name" value="BTK-BINDING PROTEIN-RELATED"/>
    <property type="match status" value="1"/>
</dbReference>
<dbReference type="Pfam" id="PF25390">
    <property type="entry name" value="WD40_RLD"/>
    <property type="match status" value="1"/>
</dbReference>
<proteinExistence type="predicted"/>
<gene>
    <name evidence="4" type="ORF">M0812_07946</name>
</gene>
<dbReference type="InterPro" id="IPR000210">
    <property type="entry name" value="BTB/POZ_dom"/>
</dbReference>
<protein>
    <recommendedName>
        <fullName evidence="3">BTB domain-containing protein</fullName>
    </recommendedName>
</protein>
<reference evidence="4" key="1">
    <citation type="submission" date="2022-08" db="EMBL/GenBank/DDBJ databases">
        <title>Novel sulphate-reducing endosymbionts in the free-living metamonad Anaeramoeba.</title>
        <authorList>
            <person name="Jerlstrom-Hultqvist J."/>
            <person name="Cepicka I."/>
            <person name="Gallot-Lavallee L."/>
            <person name="Salas-Leiva D."/>
            <person name="Curtis B.A."/>
            <person name="Zahonova K."/>
            <person name="Pipaliya S."/>
            <person name="Dacks J."/>
            <person name="Roger A.J."/>
        </authorList>
    </citation>
    <scope>NUCLEOTIDE SEQUENCE</scope>
    <source>
        <strain evidence="4">Busselton2</strain>
    </source>
</reference>
<dbReference type="InterPro" id="IPR011333">
    <property type="entry name" value="SKP1/BTB/POZ_sf"/>
</dbReference>
<comment type="caution">
    <text evidence="4">The sequence shown here is derived from an EMBL/GenBank/DDBJ whole genome shotgun (WGS) entry which is preliminary data.</text>
</comment>
<name>A0AAV8A4C6_9EUKA</name>
<evidence type="ECO:0000259" key="3">
    <source>
        <dbReference type="PROSITE" id="PS50097"/>
    </source>
</evidence>
<dbReference type="AlphaFoldDB" id="A0AAV8A4C6"/>
<dbReference type="PROSITE" id="PS50097">
    <property type="entry name" value="BTB"/>
    <property type="match status" value="1"/>
</dbReference>
<evidence type="ECO:0000313" key="4">
    <source>
        <dbReference type="EMBL" id="KAJ3446950.1"/>
    </source>
</evidence>
<dbReference type="PROSITE" id="PS50012">
    <property type="entry name" value="RCC1_3"/>
    <property type="match status" value="3"/>
</dbReference>
<dbReference type="Gene3D" id="2.130.10.30">
    <property type="entry name" value="Regulator of chromosome condensation 1/beta-lactamase-inhibitor protein II"/>
    <property type="match status" value="1"/>
</dbReference>
<dbReference type="SUPFAM" id="SSF54695">
    <property type="entry name" value="POZ domain"/>
    <property type="match status" value="1"/>
</dbReference>
<feature type="repeat" description="RCC1" evidence="2">
    <location>
        <begin position="83"/>
        <end position="135"/>
    </location>
</feature>
<feature type="repeat" description="RCC1" evidence="2">
    <location>
        <begin position="136"/>
        <end position="183"/>
    </location>
</feature>
<evidence type="ECO:0000313" key="5">
    <source>
        <dbReference type="Proteomes" id="UP001146793"/>
    </source>
</evidence>
<evidence type="ECO:0000256" key="2">
    <source>
        <dbReference type="PROSITE-ProRule" id="PRU00235"/>
    </source>
</evidence>
<dbReference type="Proteomes" id="UP001146793">
    <property type="component" value="Unassembled WGS sequence"/>
</dbReference>
<dbReference type="InterPro" id="IPR051625">
    <property type="entry name" value="Signaling_Regulatory_Domain"/>
</dbReference>
<dbReference type="InterPro" id="IPR000408">
    <property type="entry name" value="Reg_chr_condens"/>
</dbReference>
<dbReference type="Gene3D" id="3.30.710.10">
    <property type="entry name" value="Potassium Channel Kv1.1, Chain A"/>
    <property type="match status" value="1"/>
</dbReference>